<sequence>MLFYLLLLCALFSTTFCHQDGIEILTHNTRKVTVTSKNTTLIKLGHGLQNSYELLDFWIRKDTFNFYIDAKECIDKKASTSFIIGGGNVITLDFNLTKESLNESKVDVSVWEKHDVEVHLENGKIKITVNLGQKHVVFNDTRMVNLTNTSYQLGEVAAFPFHHGREPRVSFFVFNDGKCKITYEMSNEMIPLTVSHHRAATPLHHPDATTPNIVNGTELPEKWYERSTYQKVGYAYMWVLSCAIAFMIGLCAGQSQPRTHRTQVRSVEVASTTV</sequence>
<evidence type="ECO:0000313" key="2">
    <source>
        <dbReference type="WBParaSite" id="ES5_v2.g13418.t1"/>
    </source>
</evidence>
<reference evidence="2" key="1">
    <citation type="submission" date="2022-11" db="UniProtKB">
        <authorList>
            <consortium name="WormBaseParasite"/>
        </authorList>
    </citation>
    <scope>IDENTIFICATION</scope>
</reference>
<proteinExistence type="predicted"/>
<dbReference type="WBParaSite" id="ES5_v2.g13418.t1">
    <property type="protein sequence ID" value="ES5_v2.g13418.t1"/>
    <property type="gene ID" value="ES5_v2.g13418"/>
</dbReference>
<accession>A0AC34F8K1</accession>
<evidence type="ECO:0000313" key="1">
    <source>
        <dbReference type="Proteomes" id="UP000887579"/>
    </source>
</evidence>
<name>A0AC34F8K1_9BILA</name>
<protein>
    <submittedName>
        <fullName evidence="2">Uncharacterized protein</fullName>
    </submittedName>
</protein>
<organism evidence="1 2">
    <name type="scientific">Panagrolaimus sp. ES5</name>
    <dbReference type="NCBI Taxonomy" id="591445"/>
    <lineage>
        <taxon>Eukaryota</taxon>
        <taxon>Metazoa</taxon>
        <taxon>Ecdysozoa</taxon>
        <taxon>Nematoda</taxon>
        <taxon>Chromadorea</taxon>
        <taxon>Rhabditida</taxon>
        <taxon>Tylenchina</taxon>
        <taxon>Panagrolaimomorpha</taxon>
        <taxon>Panagrolaimoidea</taxon>
        <taxon>Panagrolaimidae</taxon>
        <taxon>Panagrolaimus</taxon>
    </lineage>
</organism>
<dbReference type="Proteomes" id="UP000887579">
    <property type="component" value="Unplaced"/>
</dbReference>